<sequence length="413" mass="47653">MKKVELLAPAGDLERLKIAVIYGADAVYVGGQIFGLRAAAKNFSLEDLKEGIDFAHKHGVKIFVTANIIPHNDDLEDLPQYLREIEKIGVDAVIVSDPGTFSIVQETIPNMEIHISTQANNTNYSTVNFWHKLGAKRVVLARELSFGEIKEIKRNIPDTVELEAFVHGAMCISYSGRCLLSNYMAGRDANRGECAHPCRWNYYLVEEKRPGEYMPIFEDEKGTYIMNSKDLCMIEYIPELIGSGINSLKIEGRMKTTYYVATIIRAYRIALDHYYNNPTNWSFQPEWLEEIKKASHRDFTTGFYLDKPDHKEHIYGDQSYVRGYSFIGIVKEYDEETKIATIEQRNRFFSGEDIEIIGPNEKVIRMFIEKMWDEEDNEISVAPHPKQTVKFVIDEKIEPYYILRKERKDEEIG</sequence>
<keyword evidence="2" id="KW-0378">Hydrolase</keyword>
<keyword evidence="1 5" id="KW-0645">Protease</keyword>
<dbReference type="Proteomes" id="UP000198304">
    <property type="component" value="Unassembled WGS sequence"/>
</dbReference>
<name>A0A238ZPA4_9FIRM</name>
<dbReference type="EMBL" id="FZOJ01000001">
    <property type="protein sequence ID" value="SNR85150.1"/>
    <property type="molecule type" value="Genomic_DNA"/>
</dbReference>
<dbReference type="Pfam" id="PF01136">
    <property type="entry name" value="Peptidase_U32"/>
    <property type="match status" value="1"/>
</dbReference>
<gene>
    <name evidence="5" type="ORF">SAMN05446037_10017</name>
</gene>
<dbReference type="InterPro" id="IPR051454">
    <property type="entry name" value="RNA/ubiquinone_mod_enzymes"/>
</dbReference>
<keyword evidence="6" id="KW-1185">Reference proteome</keyword>
<evidence type="ECO:0000256" key="1">
    <source>
        <dbReference type="ARBA" id="ARBA00022670"/>
    </source>
</evidence>
<dbReference type="Pfam" id="PF16325">
    <property type="entry name" value="Peptidase_U32_C"/>
    <property type="match status" value="1"/>
</dbReference>
<reference evidence="5 6" key="1">
    <citation type="submission" date="2017-06" db="EMBL/GenBank/DDBJ databases">
        <authorList>
            <person name="Kim H.J."/>
            <person name="Triplett B.A."/>
        </authorList>
    </citation>
    <scope>NUCLEOTIDE SEQUENCE [LARGE SCALE GENOMIC DNA]</scope>
    <source>
        <strain evidence="5 6">SCA</strain>
    </source>
</reference>
<protein>
    <submittedName>
        <fullName evidence="5">Putative protease</fullName>
    </submittedName>
</protein>
<dbReference type="InterPro" id="IPR032525">
    <property type="entry name" value="Peptidase_U32_C"/>
</dbReference>
<evidence type="ECO:0000259" key="4">
    <source>
        <dbReference type="Pfam" id="PF16325"/>
    </source>
</evidence>
<dbReference type="AlphaFoldDB" id="A0A238ZPA4"/>
<proteinExistence type="inferred from homology"/>
<evidence type="ECO:0000256" key="2">
    <source>
        <dbReference type="ARBA" id="ARBA00022801"/>
    </source>
</evidence>
<dbReference type="RefSeq" id="WP_089280814.1">
    <property type="nucleotide sequence ID" value="NZ_FZOJ01000001.1"/>
</dbReference>
<comment type="similarity">
    <text evidence="3">Belongs to the peptidase U32 family.</text>
</comment>
<dbReference type="SUPFAM" id="SSF51412">
    <property type="entry name" value="Inosine monophosphate dehydrogenase (IMPDH)"/>
    <property type="match status" value="1"/>
</dbReference>
<dbReference type="PANTHER" id="PTHR30217">
    <property type="entry name" value="PEPTIDASE U32 FAMILY"/>
    <property type="match status" value="1"/>
</dbReference>
<accession>A0A238ZPA4</accession>
<dbReference type="PROSITE" id="PS01276">
    <property type="entry name" value="PEPTIDASE_U32"/>
    <property type="match status" value="1"/>
</dbReference>
<dbReference type="Gene3D" id="2.40.30.10">
    <property type="entry name" value="Translation factors"/>
    <property type="match status" value="1"/>
</dbReference>
<dbReference type="GO" id="GO:0006508">
    <property type="term" value="P:proteolysis"/>
    <property type="evidence" value="ECO:0007669"/>
    <property type="project" value="UniProtKB-KW"/>
</dbReference>
<dbReference type="OrthoDB" id="9807498at2"/>
<organism evidence="5 6">
    <name type="scientific">Anaerovirgula multivorans</name>
    <dbReference type="NCBI Taxonomy" id="312168"/>
    <lineage>
        <taxon>Bacteria</taxon>
        <taxon>Bacillati</taxon>
        <taxon>Bacillota</taxon>
        <taxon>Clostridia</taxon>
        <taxon>Peptostreptococcales</taxon>
        <taxon>Natronincolaceae</taxon>
        <taxon>Anaerovirgula</taxon>
    </lineage>
</organism>
<evidence type="ECO:0000313" key="6">
    <source>
        <dbReference type="Proteomes" id="UP000198304"/>
    </source>
</evidence>
<evidence type="ECO:0000256" key="3">
    <source>
        <dbReference type="ARBA" id="ARBA00038374"/>
    </source>
</evidence>
<feature type="domain" description="Peptidase family U32 C-terminal" evidence="4">
    <location>
        <begin position="322"/>
        <end position="404"/>
    </location>
</feature>
<evidence type="ECO:0000313" key="5">
    <source>
        <dbReference type="EMBL" id="SNR85150.1"/>
    </source>
</evidence>
<dbReference type="PANTHER" id="PTHR30217:SF6">
    <property type="entry name" value="TRNA HYDROXYLATION PROTEIN P"/>
    <property type="match status" value="1"/>
</dbReference>
<dbReference type="GO" id="GO:0008233">
    <property type="term" value="F:peptidase activity"/>
    <property type="evidence" value="ECO:0007669"/>
    <property type="project" value="UniProtKB-KW"/>
</dbReference>
<dbReference type="InterPro" id="IPR001539">
    <property type="entry name" value="Peptidase_U32"/>
</dbReference>